<dbReference type="RefSeq" id="WP_178256009.1">
    <property type="nucleotide sequence ID" value="NZ_JACSPQ010000001.1"/>
</dbReference>
<keyword evidence="2" id="KW-0805">Transcription regulation</keyword>
<dbReference type="SUPFAM" id="SSF88659">
    <property type="entry name" value="Sigma3 and sigma4 domains of RNA polymerase sigma factors"/>
    <property type="match status" value="1"/>
</dbReference>
<dbReference type="InterPro" id="IPR039425">
    <property type="entry name" value="RNA_pol_sigma-70-like"/>
</dbReference>
<dbReference type="Proteomes" id="UP000616346">
    <property type="component" value="Unassembled WGS sequence"/>
</dbReference>
<dbReference type="Pfam" id="PF08281">
    <property type="entry name" value="Sigma70_r4_2"/>
    <property type="match status" value="1"/>
</dbReference>
<evidence type="ECO:0000259" key="5">
    <source>
        <dbReference type="Pfam" id="PF04542"/>
    </source>
</evidence>
<sequence length="182" mass="21064">MTEEELALQCQKADTKAQKELYERYGGVLFAICLRYIGNREEAEDVFHDGFIRVFQSIKNQFAYQGVGSLKAWLSRVMVNEALGYLRKKSIQTKQEVLMDEIPDTQISDDEDVNKIPRSVLLKLISELPDGYRTVFNLYVFEEKSHKEIAALLGITEHTSSSQFYRAKTLLAKKINEYRKKL</sequence>
<accession>A0ABR8VA38</accession>
<dbReference type="InterPro" id="IPR013249">
    <property type="entry name" value="RNA_pol_sigma70_r4_t2"/>
</dbReference>
<feature type="domain" description="RNA polymerase sigma-70 region 2" evidence="5">
    <location>
        <begin position="21"/>
        <end position="90"/>
    </location>
</feature>
<comment type="caution">
    <text evidence="7">The sequence shown here is derived from an EMBL/GenBank/DDBJ whole genome shotgun (WGS) entry which is preliminary data.</text>
</comment>
<dbReference type="InterPro" id="IPR014284">
    <property type="entry name" value="RNA_pol_sigma-70_dom"/>
</dbReference>
<dbReference type="SUPFAM" id="SSF88946">
    <property type="entry name" value="Sigma2 domain of RNA polymerase sigma factors"/>
    <property type="match status" value="1"/>
</dbReference>
<comment type="similarity">
    <text evidence="1">Belongs to the sigma-70 factor family. ECF subfamily.</text>
</comment>
<organism evidence="7 8">
    <name type="scientific">Phocaeicola faecium</name>
    <dbReference type="NCBI Taxonomy" id="2762213"/>
    <lineage>
        <taxon>Bacteria</taxon>
        <taxon>Pseudomonadati</taxon>
        <taxon>Bacteroidota</taxon>
        <taxon>Bacteroidia</taxon>
        <taxon>Bacteroidales</taxon>
        <taxon>Bacteroidaceae</taxon>
        <taxon>Phocaeicola</taxon>
    </lineage>
</organism>
<feature type="domain" description="RNA polymerase sigma factor 70 region 4 type 2" evidence="6">
    <location>
        <begin position="121"/>
        <end position="170"/>
    </location>
</feature>
<keyword evidence="3" id="KW-0731">Sigma factor</keyword>
<dbReference type="NCBIfam" id="TIGR02937">
    <property type="entry name" value="sigma70-ECF"/>
    <property type="match status" value="1"/>
</dbReference>
<dbReference type="PANTHER" id="PTHR43133">
    <property type="entry name" value="RNA POLYMERASE ECF-TYPE SIGMA FACTO"/>
    <property type="match status" value="1"/>
</dbReference>
<protein>
    <submittedName>
        <fullName evidence="7">Sigma-70 family RNA polymerase sigma factor</fullName>
    </submittedName>
</protein>
<evidence type="ECO:0000256" key="1">
    <source>
        <dbReference type="ARBA" id="ARBA00010641"/>
    </source>
</evidence>
<evidence type="ECO:0000313" key="8">
    <source>
        <dbReference type="Proteomes" id="UP000616346"/>
    </source>
</evidence>
<dbReference type="InterPro" id="IPR013324">
    <property type="entry name" value="RNA_pol_sigma_r3/r4-like"/>
</dbReference>
<dbReference type="Pfam" id="PF04542">
    <property type="entry name" value="Sigma70_r2"/>
    <property type="match status" value="1"/>
</dbReference>
<name>A0ABR8VA38_9BACT</name>
<dbReference type="Gene3D" id="1.10.10.10">
    <property type="entry name" value="Winged helix-like DNA-binding domain superfamily/Winged helix DNA-binding domain"/>
    <property type="match status" value="1"/>
</dbReference>
<keyword evidence="4" id="KW-0804">Transcription</keyword>
<dbReference type="InterPro" id="IPR013325">
    <property type="entry name" value="RNA_pol_sigma_r2"/>
</dbReference>
<dbReference type="EMBL" id="JACSPQ010000001">
    <property type="protein sequence ID" value="MBD8001621.1"/>
    <property type="molecule type" value="Genomic_DNA"/>
</dbReference>
<gene>
    <name evidence="7" type="ORF">H9626_05215</name>
</gene>
<evidence type="ECO:0000256" key="4">
    <source>
        <dbReference type="ARBA" id="ARBA00023163"/>
    </source>
</evidence>
<evidence type="ECO:0000256" key="3">
    <source>
        <dbReference type="ARBA" id="ARBA00023082"/>
    </source>
</evidence>
<dbReference type="InterPro" id="IPR036388">
    <property type="entry name" value="WH-like_DNA-bd_sf"/>
</dbReference>
<evidence type="ECO:0000313" key="7">
    <source>
        <dbReference type="EMBL" id="MBD8001621.1"/>
    </source>
</evidence>
<keyword evidence="8" id="KW-1185">Reference proteome</keyword>
<dbReference type="PANTHER" id="PTHR43133:SF46">
    <property type="entry name" value="RNA POLYMERASE SIGMA-70 FACTOR ECF SUBFAMILY"/>
    <property type="match status" value="1"/>
</dbReference>
<dbReference type="Gene3D" id="1.10.1740.10">
    <property type="match status" value="1"/>
</dbReference>
<reference evidence="7 8" key="1">
    <citation type="submission" date="2020-08" db="EMBL/GenBank/DDBJ databases">
        <title>A Genomic Blueprint of the Chicken Gut Microbiome.</title>
        <authorList>
            <person name="Gilroy R."/>
            <person name="Ravi A."/>
            <person name="Getino M."/>
            <person name="Pursley I."/>
            <person name="Horton D.L."/>
            <person name="Alikhan N.-F."/>
            <person name="Baker D."/>
            <person name="Gharbi K."/>
            <person name="Hall N."/>
            <person name="Watson M."/>
            <person name="Adriaenssens E.M."/>
            <person name="Foster-Nyarko E."/>
            <person name="Jarju S."/>
            <person name="Secka A."/>
            <person name="Antonio M."/>
            <person name="Oren A."/>
            <person name="Chaudhuri R."/>
            <person name="La Ragione R.M."/>
            <person name="Hildebrand F."/>
            <person name="Pallen M.J."/>
        </authorList>
    </citation>
    <scope>NUCLEOTIDE SEQUENCE [LARGE SCALE GENOMIC DNA]</scope>
    <source>
        <strain evidence="7 8">Sa1YUN3</strain>
    </source>
</reference>
<evidence type="ECO:0000259" key="6">
    <source>
        <dbReference type="Pfam" id="PF08281"/>
    </source>
</evidence>
<evidence type="ECO:0000256" key="2">
    <source>
        <dbReference type="ARBA" id="ARBA00023015"/>
    </source>
</evidence>
<proteinExistence type="inferred from homology"/>
<dbReference type="CDD" id="cd06171">
    <property type="entry name" value="Sigma70_r4"/>
    <property type="match status" value="1"/>
</dbReference>
<dbReference type="InterPro" id="IPR007627">
    <property type="entry name" value="RNA_pol_sigma70_r2"/>
</dbReference>